<feature type="region of interest" description="Disordered" evidence="1">
    <location>
        <begin position="1"/>
        <end position="25"/>
    </location>
</feature>
<dbReference type="AlphaFoldDB" id="A0A1W9KZY2"/>
<protein>
    <recommendedName>
        <fullName evidence="2">CNP1-like uncharacterized domain-containing protein</fullName>
    </recommendedName>
</protein>
<comment type="caution">
    <text evidence="3">The sequence shown here is derived from an EMBL/GenBank/DDBJ whole genome shotgun (WGS) entry which is preliminary data.</text>
</comment>
<sequence length="149" mass="15761">MTLATSLQAQLAPEDPDWKESEAPTPPAFSVDKLLPLAMPPYVSLTFGIDPATLTIAADGIVRYVVVARNAGGSINAMYEGIRCSTGEVKTYARAGNSGVWSVVAEPQWRGLTDNLPSKHAWVFARQAACDGRAAAASTTADIVKALKK</sequence>
<dbReference type="Pfam" id="PF08750">
    <property type="entry name" value="CNP1"/>
    <property type="match status" value="1"/>
</dbReference>
<reference evidence="3 4" key="1">
    <citation type="submission" date="2017-01" db="EMBL/GenBank/DDBJ databases">
        <title>Novel large sulfur bacteria in the metagenomes of groundwater-fed chemosynthetic microbial mats in the Lake Huron basin.</title>
        <authorList>
            <person name="Sharrar A.M."/>
            <person name="Flood B.E."/>
            <person name="Bailey J.V."/>
            <person name="Jones D.S."/>
            <person name="Biddanda B."/>
            <person name="Ruberg S.A."/>
            <person name="Marcus D.N."/>
            <person name="Dick G.J."/>
        </authorList>
    </citation>
    <scope>NUCLEOTIDE SEQUENCE [LARGE SCALE GENOMIC DNA]</scope>
    <source>
        <strain evidence="3">A7</strain>
    </source>
</reference>
<dbReference type="InterPro" id="IPR014861">
    <property type="entry name" value="CNP1-like_dom"/>
</dbReference>
<name>A0A1W9KZY2_9BURK</name>
<gene>
    <name evidence="3" type="ORF">BWK72_00150</name>
</gene>
<proteinExistence type="predicted"/>
<organism evidence="3 4">
    <name type="scientific">Rhodoferax ferrireducens</name>
    <dbReference type="NCBI Taxonomy" id="192843"/>
    <lineage>
        <taxon>Bacteria</taxon>
        <taxon>Pseudomonadati</taxon>
        <taxon>Pseudomonadota</taxon>
        <taxon>Betaproteobacteria</taxon>
        <taxon>Burkholderiales</taxon>
        <taxon>Comamonadaceae</taxon>
        <taxon>Rhodoferax</taxon>
    </lineage>
</organism>
<feature type="domain" description="CNP1-like uncharacterised" evidence="2">
    <location>
        <begin position="14"/>
        <end position="148"/>
    </location>
</feature>
<evidence type="ECO:0000313" key="4">
    <source>
        <dbReference type="Proteomes" id="UP000192505"/>
    </source>
</evidence>
<evidence type="ECO:0000259" key="2">
    <source>
        <dbReference type="Pfam" id="PF08750"/>
    </source>
</evidence>
<dbReference type="EMBL" id="MTEI01000001">
    <property type="protein sequence ID" value="OQW90245.1"/>
    <property type="molecule type" value="Genomic_DNA"/>
</dbReference>
<evidence type="ECO:0000313" key="3">
    <source>
        <dbReference type="EMBL" id="OQW90245.1"/>
    </source>
</evidence>
<accession>A0A1W9KZY2</accession>
<evidence type="ECO:0000256" key="1">
    <source>
        <dbReference type="SAM" id="MobiDB-lite"/>
    </source>
</evidence>
<dbReference type="Proteomes" id="UP000192505">
    <property type="component" value="Unassembled WGS sequence"/>
</dbReference>